<dbReference type="Proteomes" id="UP000024332">
    <property type="component" value="Unassembled WGS sequence"/>
</dbReference>
<proteinExistence type="inferred from homology"/>
<evidence type="ECO:0000256" key="1">
    <source>
        <dbReference type="ARBA" id="ARBA00022723"/>
    </source>
</evidence>
<dbReference type="RefSeq" id="WP_048099229.1">
    <property type="nucleotide sequence ID" value="NZ_JFZT01000035.1"/>
</dbReference>
<dbReference type="PANTHER" id="PTHR48080:SF2">
    <property type="entry name" value="D-GALACTONATE DEHYDRATASE"/>
    <property type="match status" value="1"/>
</dbReference>
<dbReference type="SUPFAM" id="SSF54826">
    <property type="entry name" value="Enolase N-terminal domain-like"/>
    <property type="match status" value="1"/>
</dbReference>
<keyword evidence="1" id="KW-0479">Metal-binding</keyword>
<dbReference type="Pfam" id="PF13378">
    <property type="entry name" value="MR_MLE_C"/>
    <property type="match status" value="1"/>
</dbReference>
<dbReference type="SFLD" id="SFLDG00179">
    <property type="entry name" value="mandelate_racemase"/>
    <property type="match status" value="1"/>
</dbReference>
<dbReference type="Pfam" id="PF02746">
    <property type="entry name" value="MR_MLE_N"/>
    <property type="match status" value="1"/>
</dbReference>
<comment type="similarity">
    <text evidence="5">Belongs to the mandelate racemase/muconate lactonizing enzyme family. GaD subfamily.</text>
</comment>
<evidence type="ECO:0000313" key="9">
    <source>
        <dbReference type="Proteomes" id="UP000024332"/>
    </source>
</evidence>
<dbReference type="InterPro" id="IPR036849">
    <property type="entry name" value="Enolase-like_C_sf"/>
</dbReference>
<dbReference type="EMBL" id="JFZT01000035">
    <property type="protein sequence ID" value="EZQ10034.1"/>
    <property type="molecule type" value="Genomic_DNA"/>
</dbReference>
<dbReference type="AlphaFoldDB" id="A0A031LRC7"/>
<evidence type="ECO:0000313" key="8">
    <source>
        <dbReference type="EMBL" id="EZQ10034.1"/>
    </source>
</evidence>
<dbReference type="GO" id="GO:0047929">
    <property type="term" value="F:gluconate dehydratase activity"/>
    <property type="evidence" value="ECO:0007669"/>
    <property type="project" value="UniProtKB-EC"/>
</dbReference>
<dbReference type="SUPFAM" id="SSF51604">
    <property type="entry name" value="Enolase C-terminal domain-like"/>
    <property type="match status" value="1"/>
</dbReference>
<evidence type="ECO:0000259" key="7">
    <source>
        <dbReference type="SMART" id="SM00922"/>
    </source>
</evidence>
<dbReference type="SMART" id="SM00922">
    <property type="entry name" value="MR_MLE"/>
    <property type="match status" value="1"/>
</dbReference>
<dbReference type="FunFam" id="3.20.20.120:FF:000005">
    <property type="entry name" value="Putative L-rhamnonate dehydratase"/>
    <property type="match status" value="1"/>
</dbReference>
<dbReference type="SFLD" id="SFLDS00001">
    <property type="entry name" value="Enolase"/>
    <property type="match status" value="1"/>
</dbReference>
<organism evidence="8 9">
    <name type="scientific">Candidatus Acidianus copahuensis</name>
    <dbReference type="NCBI Taxonomy" id="1160895"/>
    <lineage>
        <taxon>Archaea</taxon>
        <taxon>Thermoproteota</taxon>
        <taxon>Thermoprotei</taxon>
        <taxon>Sulfolobales</taxon>
        <taxon>Sulfolobaceae</taxon>
        <taxon>Acidianus</taxon>
    </lineage>
</organism>
<keyword evidence="9" id="KW-1185">Reference proteome</keyword>
<dbReference type="PANTHER" id="PTHR48080">
    <property type="entry name" value="D-GALACTONATE DEHYDRATASE-RELATED"/>
    <property type="match status" value="1"/>
</dbReference>
<keyword evidence="3" id="KW-0456">Lyase</keyword>
<feature type="domain" description="Mandelate racemase/muconate lactonizing enzyme C-terminal" evidence="7">
    <location>
        <begin position="139"/>
        <end position="244"/>
    </location>
</feature>
<dbReference type="STRING" id="1160895.CM19_04685"/>
<reference evidence="8 9" key="1">
    <citation type="submission" date="2014-03" db="EMBL/GenBank/DDBJ databases">
        <title>Draft genome sequence of the novel thermoacidophilic archaea Acidianus copahuensis ALE1 strain, isolated from Copahue volcanic area in Neuquen Argentina.</title>
        <authorList>
            <person name="Urbieta M.S."/>
            <person name="Rascovan N."/>
            <person name="Castro C."/>
            <person name="Revale S."/>
            <person name="Giaveno M.A."/>
            <person name="Vazquez M.P."/>
            <person name="Donati E.R."/>
        </authorList>
    </citation>
    <scope>NUCLEOTIDE SEQUENCE [LARGE SCALE GENOMIC DNA]</scope>
    <source>
        <strain evidence="8 9">ALE1</strain>
    </source>
</reference>
<name>A0A031LRC7_9CREN</name>
<dbReference type="InterPro" id="IPR029017">
    <property type="entry name" value="Enolase-like_N"/>
</dbReference>
<dbReference type="InterPro" id="IPR013342">
    <property type="entry name" value="Mandelate_racemase_C"/>
</dbReference>
<dbReference type="CDD" id="cd03316">
    <property type="entry name" value="MR_like"/>
    <property type="match status" value="1"/>
</dbReference>
<dbReference type="SFLD" id="SFLDF00552">
    <property type="entry name" value="xylonate_dehydratase_1"/>
    <property type="match status" value="1"/>
</dbReference>
<evidence type="ECO:0000256" key="3">
    <source>
        <dbReference type="ARBA" id="ARBA00023239"/>
    </source>
</evidence>
<dbReference type="GO" id="GO:0046872">
    <property type="term" value="F:metal ion binding"/>
    <property type="evidence" value="ECO:0007669"/>
    <property type="project" value="UniProtKB-KW"/>
</dbReference>
<accession>A0A031LRC7</accession>
<comment type="caution">
    <text evidence="8">The sequence shown here is derived from an EMBL/GenBank/DDBJ whole genome shotgun (WGS) entry which is preliminary data.</text>
</comment>
<evidence type="ECO:0000256" key="4">
    <source>
        <dbReference type="ARBA" id="ARBA00050848"/>
    </source>
</evidence>
<dbReference type="InterPro" id="IPR013341">
    <property type="entry name" value="Mandelate_racemase_N_dom"/>
</dbReference>
<dbReference type="InterPro" id="IPR029065">
    <property type="entry name" value="Enolase_C-like"/>
</dbReference>
<evidence type="ECO:0000256" key="5">
    <source>
        <dbReference type="ARBA" id="ARBA00061582"/>
    </source>
</evidence>
<sequence>MGKIVSIEPFLLGKQTTSAQWASLMVLVRVTTSDGQVGWGETVTALRSKTMVESVRSISRIFIGKDPFNVEKNRLEWYKHDFNNSISLESTSAFSAIDIACWDLIGKYTGEPVHRLLGGVTREKVKIYANGWYSDCVSPEDFTKKAREVVSKGYKALKFDPFGANFNYISKEGIDIAEKRVKAVREAVGEDVDILIEHHGRFNYSSAIDIAKMLEKYNPLFVEEPVHPEDIQGLKKYRENTSLKVALGERIINKAYAVLFMNEGLVDFLQADLYRIGGITEAKKISGIAEAFDVDMAFHNAQGPILNAASIQLDAVIPNFLIQESFYDWFPQWKRDLIRDSTPVEGGYAIVPKRPGIGVEINEKVIEENVVKGEEYLNLKEPIWVVKGTWRDSL</sequence>
<protein>
    <recommendedName>
        <fullName evidence="6">gluconate dehydratase</fullName>
        <ecNumber evidence="6">4.2.1.39</ecNumber>
    </recommendedName>
</protein>
<dbReference type="Gene3D" id="3.30.390.10">
    <property type="entry name" value="Enolase-like, N-terminal domain"/>
    <property type="match status" value="1"/>
</dbReference>
<gene>
    <name evidence="8" type="ORF">CM19_04685</name>
</gene>
<dbReference type="InterPro" id="IPR034593">
    <property type="entry name" value="DgoD-like"/>
</dbReference>
<evidence type="ECO:0000256" key="6">
    <source>
        <dbReference type="ARBA" id="ARBA00066770"/>
    </source>
</evidence>
<keyword evidence="2" id="KW-0460">Magnesium</keyword>
<comment type="catalytic activity">
    <reaction evidence="4">
        <text>D-gluconate = 2-dehydro-3-deoxy-D-gluconate + H2O</text>
        <dbReference type="Rhea" id="RHEA:21612"/>
        <dbReference type="ChEBI" id="CHEBI:15377"/>
        <dbReference type="ChEBI" id="CHEBI:18391"/>
        <dbReference type="ChEBI" id="CHEBI:57990"/>
        <dbReference type="EC" id="4.2.1.39"/>
    </reaction>
</comment>
<dbReference type="OrthoDB" id="42605at2157"/>
<dbReference type="EC" id="4.2.1.39" evidence="6"/>
<evidence type="ECO:0000256" key="2">
    <source>
        <dbReference type="ARBA" id="ARBA00022842"/>
    </source>
</evidence>
<dbReference type="Gene3D" id="3.20.20.120">
    <property type="entry name" value="Enolase-like C-terminal domain"/>
    <property type="match status" value="1"/>
</dbReference>